<dbReference type="InterPro" id="IPR050248">
    <property type="entry name" value="Polysacc_deacetylase_ArnD"/>
</dbReference>
<dbReference type="GO" id="GO:0016810">
    <property type="term" value="F:hydrolase activity, acting on carbon-nitrogen (but not peptide) bonds"/>
    <property type="evidence" value="ECO:0007669"/>
    <property type="project" value="InterPro"/>
</dbReference>
<dbReference type="Pfam" id="PF01522">
    <property type="entry name" value="Polysacc_deac_1"/>
    <property type="match status" value="1"/>
</dbReference>
<dbReference type="GO" id="GO:0046872">
    <property type="term" value="F:metal ion binding"/>
    <property type="evidence" value="ECO:0007669"/>
    <property type="project" value="UniProtKB-KW"/>
</dbReference>
<evidence type="ECO:0000259" key="4">
    <source>
        <dbReference type="PROSITE" id="PS51677"/>
    </source>
</evidence>
<dbReference type="Gene3D" id="3.20.20.370">
    <property type="entry name" value="Glycoside hydrolase/deacetylase"/>
    <property type="match status" value="1"/>
</dbReference>
<evidence type="ECO:0000256" key="1">
    <source>
        <dbReference type="ARBA" id="ARBA00022723"/>
    </source>
</evidence>
<dbReference type="InterPro" id="IPR011330">
    <property type="entry name" value="Glyco_hydro/deAcase_b/a-brl"/>
</dbReference>
<keyword evidence="6" id="KW-1185">Reference proteome</keyword>
<evidence type="ECO:0000256" key="3">
    <source>
        <dbReference type="SAM" id="MobiDB-lite"/>
    </source>
</evidence>
<gene>
    <name evidence="5" type="ORF">KDL01_40855</name>
</gene>
<name>A0A941EZP2_9ACTN</name>
<comment type="caution">
    <text evidence="5">The sequence shown here is derived from an EMBL/GenBank/DDBJ whole genome shotgun (WGS) entry which is preliminary data.</text>
</comment>
<dbReference type="EMBL" id="JAGSOG010000538">
    <property type="protein sequence ID" value="MBR7839673.1"/>
    <property type="molecule type" value="Genomic_DNA"/>
</dbReference>
<dbReference type="SUPFAM" id="SSF88713">
    <property type="entry name" value="Glycoside hydrolase/deacetylase"/>
    <property type="match status" value="1"/>
</dbReference>
<accession>A0A941EZP2</accession>
<feature type="region of interest" description="Disordered" evidence="3">
    <location>
        <begin position="42"/>
        <end position="77"/>
    </location>
</feature>
<dbReference type="PANTHER" id="PTHR10587:SF133">
    <property type="entry name" value="CHITIN DEACETYLASE 1-RELATED"/>
    <property type="match status" value="1"/>
</dbReference>
<dbReference type="GO" id="GO:0005975">
    <property type="term" value="P:carbohydrate metabolic process"/>
    <property type="evidence" value="ECO:0007669"/>
    <property type="project" value="InterPro"/>
</dbReference>
<dbReference type="InterPro" id="IPR002509">
    <property type="entry name" value="NODB_dom"/>
</dbReference>
<dbReference type="GO" id="GO:0016020">
    <property type="term" value="C:membrane"/>
    <property type="evidence" value="ECO:0007669"/>
    <property type="project" value="TreeGrafter"/>
</dbReference>
<keyword evidence="1" id="KW-0479">Metal-binding</keyword>
<organism evidence="5 6">
    <name type="scientific">Actinospica durhamensis</name>
    <dbReference type="NCBI Taxonomy" id="1508375"/>
    <lineage>
        <taxon>Bacteria</taxon>
        <taxon>Bacillati</taxon>
        <taxon>Actinomycetota</taxon>
        <taxon>Actinomycetes</taxon>
        <taxon>Catenulisporales</taxon>
        <taxon>Actinospicaceae</taxon>
        <taxon>Actinospica</taxon>
    </lineage>
</organism>
<reference evidence="5" key="1">
    <citation type="submission" date="2021-04" db="EMBL/GenBank/DDBJ databases">
        <title>Genome based classification of Actinospica acidithermotolerans sp. nov., an actinobacterium isolated from an Indonesian hot spring.</title>
        <authorList>
            <person name="Kusuma A.B."/>
            <person name="Putra K.E."/>
            <person name="Nafisah S."/>
            <person name="Loh J."/>
            <person name="Nouioui I."/>
            <person name="Goodfellow M."/>
        </authorList>
    </citation>
    <scope>NUCLEOTIDE SEQUENCE</scope>
    <source>
        <strain evidence="5">CSCA 57</strain>
    </source>
</reference>
<sequence length="273" mass="29168">MAEPPHDAPDEQSPGGASHGKISRRLFAAGAITLLGMGLAPREGRAGAGAGDDASRSDTTDRPPDGVTGVPTPAQRLAAPQYYVDDAGPMGIALTLDDGPHPVYTPQVLDILQQYGIQATFNMIGRQIGSNLSLVREVAAAGHTITNHTWDHADMRSYSTARVISEIDRCNDALSNAGQTPTIFRAPYGYWTPAVFEGCAARELTPLGWSVDPQDWDTAHVHTWDIVNTVLRKTGPHDIILEHDGGGDRSNTVAALRIFIPALLERGFVFAAV</sequence>
<dbReference type="PANTHER" id="PTHR10587">
    <property type="entry name" value="GLYCOSYL TRANSFERASE-RELATED"/>
    <property type="match status" value="1"/>
</dbReference>
<evidence type="ECO:0000313" key="6">
    <source>
        <dbReference type="Proteomes" id="UP000675781"/>
    </source>
</evidence>
<protein>
    <submittedName>
        <fullName evidence="5">Polysaccharide deacetylase family protein</fullName>
    </submittedName>
</protein>
<dbReference type="Proteomes" id="UP000675781">
    <property type="component" value="Unassembled WGS sequence"/>
</dbReference>
<feature type="compositionally biased region" description="Basic and acidic residues" evidence="3">
    <location>
        <begin position="53"/>
        <end position="64"/>
    </location>
</feature>
<feature type="region of interest" description="Disordered" evidence="3">
    <location>
        <begin position="1"/>
        <end position="22"/>
    </location>
</feature>
<dbReference type="CDD" id="cd10917">
    <property type="entry name" value="CE4_NodB_like_6s_7s"/>
    <property type="match status" value="1"/>
</dbReference>
<dbReference type="PROSITE" id="PS51677">
    <property type="entry name" value="NODB"/>
    <property type="match status" value="1"/>
</dbReference>
<dbReference type="AlphaFoldDB" id="A0A941EZP2"/>
<dbReference type="RefSeq" id="WP_212534094.1">
    <property type="nucleotide sequence ID" value="NZ_JAGSOG010000538.1"/>
</dbReference>
<proteinExistence type="predicted"/>
<feature type="domain" description="NodB homology" evidence="4">
    <location>
        <begin position="90"/>
        <end position="271"/>
    </location>
</feature>
<evidence type="ECO:0000313" key="5">
    <source>
        <dbReference type="EMBL" id="MBR7839673.1"/>
    </source>
</evidence>
<keyword evidence="2" id="KW-0378">Hydrolase</keyword>
<evidence type="ECO:0000256" key="2">
    <source>
        <dbReference type="ARBA" id="ARBA00022801"/>
    </source>
</evidence>